<organism evidence="2 3">
    <name type="scientific">Candidatus Dojkabacteria bacterium</name>
    <dbReference type="NCBI Taxonomy" id="2099670"/>
    <lineage>
        <taxon>Bacteria</taxon>
        <taxon>Candidatus Dojkabacteria</taxon>
    </lineage>
</organism>
<dbReference type="AlphaFoldDB" id="A0A955I771"/>
<sequence>MKILFYFLIISITFVWLTSIAFATESEHKILINEVMPNPLGDDTKLEWIELKNISTEVVNLKSWKLNDLALPDFDVNSNEIVLLTRDMNAISSTNRKIDFTFNLVNSGATLTLIETETSVEQKFNYAQSIEGRSFELLSGACSDIEIHSTSHTMGLENTSCEAFTAPTNTPYPTIIYYTTHNYQDLIISAVSPFPSEGNEWVELTNKTSAEINLTGWFMRDESNKVYKLTELILNSGEKKKVFPSTISLNNDGDRIDLYDPQNKLIDSFTYDKVTKDQIVSLNDEIFIEDNPPISDEYKKVLIDEPQVKSIYSFSEEKSIYEILKKPIYYQVEDYVELTN</sequence>
<dbReference type="EMBL" id="JAGQLL010000045">
    <property type="protein sequence ID" value="MCA9380290.1"/>
    <property type="molecule type" value="Genomic_DNA"/>
</dbReference>
<evidence type="ECO:0000259" key="1">
    <source>
        <dbReference type="PROSITE" id="PS51841"/>
    </source>
</evidence>
<gene>
    <name evidence="2" type="ORF">KC675_03885</name>
</gene>
<dbReference type="PROSITE" id="PS51841">
    <property type="entry name" value="LTD"/>
    <property type="match status" value="2"/>
</dbReference>
<accession>A0A955I771</accession>
<feature type="domain" description="LTD" evidence="1">
    <location>
        <begin position="18"/>
        <end position="124"/>
    </location>
</feature>
<evidence type="ECO:0000313" key="2">
    <source>
        <dbReference type="EMBL" id="MCA9380290.1"/>
    </source>
</evidence>
<evidence type="ECO:0000313" key="3">
    <source>
        <dbReference type="Proteomes" id="UP000745577"/>
    </source>
</evidence>
<dbReference type="InterPro" id="IPR001322">
    <property type="entry name" value="Lamin_tail_dom"/>
</dbReference>
<proteinExistence type="predicted"/>
<comment type="caution">
    <text evidence="2">The sequence shown here is derived from an EMBL/GenBank/DDBJ whole genome shotgun (WGS) entry which is preliminary data.</text>
</comment>
<reference evidence="2" key="2">
    <citation type="journal article" date="2021" name="Microbiome">
        <title>Successional dynamics and alternative stable states in a saline activated sludge microbial community over 9 years.</title>
        <authorList>
            <person name="Wang Y."/>
            <person name="Ye J."/>
            <person name="Ju F."/>
            <person name="Liu L."/>
            <person name="Boyd J.A."/>
            <person name="Deng Y."/>
            <person name="Parks D.H."/>
            <person name="Jiang X."/>
            <person name="Yin X."/>
            <person name="Woodcroft B.J."/>
            <person name="Tyson G.W."/>
            <person name="Hugenholtz P."/>
            <person name="Polz M.F."/>
            <person name="Zhang T."/>
        </authorList>
    </citation>
    <scope>NUCLEOTIDE SEQUENCE</scope>
    <source>
        <strain evidence="2">HKST-UBA15</strain>
    </source>
</reference>
<dbReference type="SUPFAM" id="SSF74853">
    <property type="entry name" value="Lamin A/C globular tail domain"/>
    <property type="match status" value="2"/>
</dbReference>
<name>A0A955I771_9BACT</name>
<feature type="domain" description="LTD" evidence="1">
    <location>
        <begin position="170"/>
        <end position="273"/>
    </location>
</feature>
<dbReference type="Gene3D" id="2.60.40.1260">
    <property type="entry name" value="Lamin Tail domain"/>
    <property type="match status" value="1"/>
</dbReference>
<reference evidence="2" key="1">
    <citation type="submission" date="2020-04" db="EMBL/GenBank/DDBJ databases">
        <authorList>
            <person name="Zhang T."/>
        </authorList>
    </citation>
    <scope>NUCLEOTIDE SEQUENCE</scope>
    <source>
        <strain evidence="2">HKST-UBA15</strain>
    </source>
</reference>
<dbReference type="InterPro" id="IPR036415">
    <property type="entry name" value="Lamin_tail_dom_sf"/>
</dbReference>
<dbReference type="Pfam" id="PF00932">
    <property type="entry name" value="LTD"/>
    <property type="match status" value="2"/>
</dbReference>
<protein>
    <submittedName>
        <fullName evidence="2">Lamin tail domain-containing protein</fullName>
    </submittedName>
</protein>
<dbReference type="Proteomes" id="UP000745577">
    <property type="component" value="Unassembled WGS sequence"/>
</dbReference>